<feature type="transmembrane region" description="Helical" evidence="8">
    <location>
        <begin position="194"/>
        <end position="215"/>
    </location>
</feature>
<feature type="transmembrane region" description="Helical" evidence="8">
    <location>
        <begin position="105"/>
        <end position="124"/>
    </location>
</feature>
<dbReference type="InterPro" id="IPR020846">
    <property type="entry name" value="MFS_dom"/>
</dbReference>
<dbReference type="InterPro" id="IPR004638">
    <property type="entry name" value="EmrB-like"/>
</dbReference>
<evidence type="ECO:0000256" key="1">
    <source>
        <dbReference type="ARBA" id="ARBA00004651"/>
    </source>
</evidence>
<dbReference type="NCBIfam" id="TIGR00711">
    <property type="entry name" value="efflux_EmrB"/>
    <property type="match status" value="1"/>
</dbReference>
<evidence type="ECO:0000256" key="2">
    <source>
        <dbReference type="ARBA" id="ARBA00022448"/>
    </source>
</evidence>
<feature type="transmembrane region" description="Helical" evidence="8">
    <location>
        <begin position="385"/>
        <end position="405"/>
    </location>
</feature>
<proteinExistence type="predicted"/>
<sequence length="526" mass="54059">MPDRPRDGRGLPGAGANAAAPARAAGHEGNAGAAGHAPAPLTSAPADATQAAAQAAKASPGRLDRSVWKIAGVATLGSLLAQLDATIVNVSLSSLATALHCSLSTIQWVTSGYLLALTLALPLNGWLVDRIGAKRVYLLCFAAFTLSSALCGLAWSAGSLIGFRVLQGISGGLLAPMAQMTIARAAGAQMARVVGYSAVPVLFAPILGPVLAGALVDYASWRWLFLMNLPIGALGLALALRVLPADPPAAGRRRLDWIGFAQLSPALVLLLFGCERIGQAAGLAAAAAGAALLAWFVHRARRRADAALLDLALFRRPVFALATAIQFVWNGALFVGQMLVPLYLIEDIGRTPAEMGWLLAPTGLGMLVTYPSMGALTARFGLRRVSAAGSLLACVATLPMVWLALHGFDLGVLLVTQFLRGMGQSAIGVPTISSAYASVPRASLPMATTALNIVQRLGGPVLTTLCTTLVAWRLAVPAAAGANQGGAFAWGFAMLAALYALTFLGATRLPHRIEHAGGATGTTARG</sequence>
<evidence type="ECO:0000256" key="3">
    <source>
        <dbReference type="ARBA" id="ARBA00022475"/>
    </source>
</evidence>
<dbReference type="PROSITE" id="PS50850">
    <property type="entry name" value="MFS"/>
    <property type="match status" value="1"/>
</dbReference>
<evidence type="ECO:0000256" key="5">
    <source>
        <dbReference type="ARBA" id="ARBA00022989"/>
    </source>
</evidence>
<dbReference type="GO" id="GO:0005886">
    <property type="term" value="C:plasma membrane"/>
    <property type="evidence" value="ECO:0007669"/>
    <property type="project" value="UniProtKB-SubCell"/>
</dbReference>
<evidence type="ECO:0000256" key="7">
    <source>
        <dbReference type="SAM" id="MobiDB-lite"/>
    </source>
</evidence>
<keyword evidence="5 8" id="KW-1133">Transmembrane helix</keyword>
<organism evidence="10 11">
    <name type="scientific">Burkholderia plantarii</name>
    <dbReference type="NCBI Taxonomy" id="41899"/>
    <lineage>
        <taxon>Bacteria</taxon>
        <taxon>Pseudomonadati</taxon>
        <taxon>Pseudomonadota</taxon>
        <taxon>Betaproteobacteria</taxon>
        <taxon>Burkholderiales</taxon>
        <taxon>Burkholderiaceae</taxon>
        <taxon>Burkholderia</taxon>
    </lineage>
</organism>
<dbReference type="Proteomes" id="UP000031838">
    <property type="component" value="Chromosome 2"/>
</dbReference>
<dbReference type="EMBL" id="CP002581">
    <property type="protein sequence ID" value="AJK48364.1"/>
    <property type="molecule type" value="Genomic_DNA"/>
</dbReference>
<dbReference type="InterPro" id="IPR011701">
    <property type="entry name" value="MFS"/>
</dbReference>
<evidence type="ECO:0000313" key="11">
    <source>
        <dbReference type="Proteomes" id="UP000031838"/>
    </source>
</evidence>
<evidence type="ECO:0000256" key="4">
    <source>
        <dbReference type="ARBA" id="ARBA00022692"/>
    </source>
</evidence>
<dbReference type="RefSeq" id="WP_080937316.1">
    <property type="nucleotide sequence ID" value="NZ_CP002581.1"/>
</dbReference>
<dbReference type="HOGENOM" id="CLU_000960_28_0_4"/>
<evidence type="ECO:0000313" key="10">
    <source>
        <dbReference type="EMBL" id="AJK48364.1"/>
    </source>
</evidence>
<dbReference type="AlphaFoldDB" id="A0A0B6S1X9"/>
<feature type="domain" description="Major facilitator superfamily (MFS) profile" evidence="9">
    <location>
        <begin position="70"/>
        <end position="508"/>
    </location>
</feature>
<feature type="transmembrane region" description="Helical" evidence="8">
    <location>
        <begin position="318"/>
        <end position="345"/>
    </location>
</feature>
<dbReference type="Gene3D" id="1.20.1250.20">
    <property type="entry name" value="MFS general substrate transporter like domains"/>
    <property type="match status" value="1"/>
</dbReference>
<feature type="transmembrane region" description="Helical" evidence="8">
    <location>
        <begin position="487"/>
        <end position="506"/>
    </location>
</feature>
<evidence type="ECO:0000256" key="6">
    <source>
        <dbReference type="ARBA" id="ARBA00023136"/>
    </source>
</evidence>
<name>A0A0B6S1X9_BURPL</name>
<protein>
    <submittedName>
        <fullName evidence="10">Putative drug resistance transporter, EmrB/QacA subfamily</fullName>
    </submittedName>
</protein>
<feature type="transmembrane region" description="Helical" evidence="8">
    <location>
        <begin position="417"/>
        <end position="437"/>
    </location>
</feature>
<feature type="transmembrane region" description="Helical" evidence="8">
    <location>
        <begin position="357"/>
        <end position="378"/>
    </location>
</feature>
<evidence type="ECO:0000256" key="8">
    <source>
        <dbReference type="SAM" id="Phobius"/>
    </source>
</evidence>
<gene>
    <name evidence="10" type="ORF">BGL_2c02680</name>
</gene>
<dbReference type="Gene3D" id="1.20.1720.10">
    <property type="entry name" value="Multidrug resistance protein D"/>
    <property type="match status" value="1"/>
</dbReference>
<feature type="transmembrane region" description="Helical" evidence="8">
    <location>
        <begin position="279"/>
        <end position="297"/>
    </location>
</feature>
<dbReference type="Pfam" id="PF07690">
    <property type="entry name" value="MFS_1"/>
    <property type="match status" value="1"/>
</dbReference>
<keyword evidence="11" id="KW-1185">Reference proteome</keyword>
<feature type="region of interest" description="Disordered" evidence="7">
    <location>
        <begin position="1"/>
        <end position="46"/>
    </location>
</feature>
<keyword evidence="6 8" id="KW-0472">Membrane</keyword>
<accession>A0A0B6S1X9</accession>
<feature type="compositionally biased region" description="Low complexity" evidence="7">
    <location>
        <begin position="14"/>
        <end position="46"/>
    </location>
</feature>
<dbReference type="GO" id="GO:0022857">
    <property type="term" value="F:transmembrane transporter activity"/>
    <property type="evidence" value="ECO:0007669"/>
    <property type="project" value="InterPro"/>
</dbReference>
<dbReference type="SUPFAM" id="SSF103473">
    <property type="entry name" value="MFS general substrate transporter"/>
    <property type="match status" value="1"/>
</dbReference>
<keyword evidence="3" id="KW-1003">Cell membrane</keyword>
<reference evidence="10 11" key="2">
    <citation type="journal article" date="2016" name="Appl. Microbiol. Biotechnol.">
        <title>Mutations improving production and secretion of extracellular lipase by Burkholderia glumae PG1.</title>
        <authorList>
            <person name="Knapp A."/>
            <person name="Voget S."/>
            <person name="Gao R."/>
            <person name="Zaburannyi N."/>
            <person name="Krysciak D."/>
            <person name="Breuer M."/>
            <person name="Hauer B."/>
            <person name="Streit W.R."/>
            <person name="Muller R."/>
            <person name="Daniel R."/>
            <person name="Jaeger K.E."/>
        </authorList>
    </citation>
    <scope>NUCLEOTIDE SEQUENCE [LARGE SCALE GENOMIC DNA]</scope>
    <source>
        <strain evidence="10 11">PG1</strain>
    </source>
</reference>
<feature type="transmembrane region" description="Helical" evidence="8">
    <location>
        <begin position="221"/>
        <end position="243"/>
    </location>
</feature>
<reference evidence="11" key="1">
    <citation type="submission" date="2011-03" db="EMBL/GenBank/DDBJ databases">
        <authorList>
            <person name="Voget S."/>
            <person name="Streit W.R."/>
            <person name="Jaeger K.E."/>
            <person name="Daniel R."/>
        </authorList>
    </citation>
    <scope>NUCLEOTIDE SEQUENCE [LARGE SCALE GENOMIC DNA]</scope>
    <source>
        <strain evidence="11">PG1</strain>
    </source>
</reference>
<feature type="transmembrane region" description="Helical" evidence="8">
    <location>
        <begin position="136"/>
        <end position="155"/>
    </location>
</feature>
<dbReference type="KEGG" id="bgp:BGL_2c02680"/>
<evidence type="ECO:0000259" key="9">
    <source>
        <dbReference type="PROSITE" id="PS50850"/>
    </source>
</evidence>
<comment type="subcellular location">
    <subcellularLocation>
        <location evidence="1">Cell membrane</location>
        <topology evidence="1">Multi-pass membrane protein</topology>
    </subcellularLocation>
</comment>
<feature type="transmembrane region" description="Helical" evidence="8">
    <location>
        <begin position="457"/>
        <end position="475"/>
    </location>
</feature>
<dbReference type="PANTHER" id="PTHR42718">
    <property type="entry name" value="MAJOR FACILITATOR SUPERFAMILY MULTIDRUG TRANSPORTER MFSC"/>
    <property type="match status" value="1"/>
</dbReference>
<keyword evidence="4 8" id="KW-0812">Transmembrane</keyword>
<dbReference type="InterPro" id="IPR036259">
    <property type="entry name" value="MFS_trans_sf"/>
</dbReference>
<keyword evidence="2" id="KW-0813">Transport</keyword>
<dbReference type="PANTHER" id="PTHR42718:SF46">
    <property type="entry name" value="BLR6921 PROTEIN"/>
    <property type="match status" value="1"/>
</dbReference>